<feature type="region of interest" description="Disordered" evidence="1">
    <location>
        <begin position="252"/>
        <end position="285"/>
    </location>
</feature>
<comment type="caution">
    <text evidence="3">The sequence shown here is derived from an EMBL/GenBank/DDBJ whole genome shotgun (WGS) entry which is preliminary data.</text>
</comment>
<feature type="region of interest" description="Disordered" evidence="1">
    <location>
        <begin position="86"/>
        <end position="135"/>
    </location>
</feature>
<gene>
    <name evidence="3" type="ORF">M9458_009893</name>
</gene>
<protein>
    <submittedName>
        <fullName evidence="3">Uncharacterized protein</fullName>
    </submittedName>
</protein>
<feature type="compositionally biased region" description="Polar residues" evidence="1">
    <location>
        <begin position="192"/>
        <end position="206"/>
    </location>
</feature>
<accession>A0ABD0RER5</accession>
<evidence type="ECO:0000256" key="1">
    <source>
        <dbReference type="SAM" id="MobiDB-lite"/>
    </source>
</evidence>
<evidence type="ECO:0000256" key="2">
    <source>
        <dbReference type="SAM" id="SignalP"/>
    </source>
</evidence>
<evidence type="ECO:0000313" key="3">
    <source>
        <dbReference type="EMBL" id="KAL0196321.1"/>
    </source>
</evidence>
<feature type="compositionally biased region" description="Polar residues" evidence="1">
    <location>
        <begin position="323"/>
        <end position="333"/>
    </location>
</feature>
<feature type="compositionally biased region" description="Polar residues" evidence="1">
    <location>
        <begin position="352"/>
        <end position="376"/>
    </location>
</feature>
<organism evidence="3 4">
    <name type="scientific">Cirrhinus mrigala</name>
    <name type="common">Mrigala</name>
    <dbReference type="NCBI Taxonomy" id="683832"/>
    <lineage>
        <taxon>Eukaryota</taxon>
        <taxon>Metazoa</taxon>
        <taxon>Chordata</taxon>
        <taxon>Craniata</taxon>
        <taxon>Vertebrata</taxon>
        <taxon>Euteleostomi</taxon>
        <taxon>Actinopterygii</taxon>
        <taxon>Neopterygii</taxon>
        <taxon>Teleostei</taxon>
        <taxon>Ostariophysi</taxon>
        <taxon>Cypriniformes</taxon>
        <taxon>Cyprinidae</taxon>
        <taxon>Labeoninae</taxon>
        <taxon>Labeonini</taxon>
        <taxon>Cirrhinus</taxon>
    </lineage>
</organism>
<keyword evidence="2" id="KW-0732">Signal</keyword>
<dbReference type="Proteomes" id="UP001529510">
    <property type="component" value="Unassembled WGS sequence"/>
</dbReference>
<sequence length="387" mass="38788">MLDNLCNHILISVLNFASLSAVSVPPPALGLSMSASAVSLQQAFSEMRQGRFDPGPSTAPPMLHVSMPPLVPATAPLPSSAAPVVVPPPVSSEVTSSPSLPSVSINPPGSSSPPPTLPASSVTSPPAHSQLPLPQSQAVPAVISVISTPSSLPMPAVPAVTSFPQTSVPMPVPVCTTTPHAHPVTPMGSVSGGSSEQPIPSTSAQLSPPVIPTTAIQTPQLAPSTTTVISASAAQSQLPTLQPVTTNIPVVQPTPVHSQPQTSTVPNQSHAHCVECDSDPQGKGVDDIQALDKKLRSLFMDLGSGPPSAQSDVTSDPLASASVPGTSSPTACATPSGTPLPPSSLPLNSSGQPTGSPLTSMGNASTPVGYSQTTPSKAPLSRLPVSD</sequence>
<feature type="chain" id="PRO_5044754403" evidence="2">
    <location>
        <begin position="22"/>
        <end position="387"/>
    </location>
</feature>
<feature type="compositionally biased region" description="Polar residues" evidence="1">
    <location>
        <begin position="252"/>
        <end position="270"/>
    </location>
</feature>
<dbReference type="EMBL" id="JAMKFB020000004">
    <property type="protein sequence ID" value="KAL0196321.1"/>
    <property type="molecule type" value="Genomic_DNA"/>
</dbReference>
<evidence type="ECO:0000313" key="4">
    <source>
        <dbReference type="Proteomes" id="UP001529510"/>
    </source>
</evidence>
<dbReference type="AlphaFoldDB" id="A0ABD0RER5"/>
<proteinExistence type="predicted"/>
<name>A0ABD0RER5_CIRMR</name>
<feature type="region of interest" description="Disordered" evidence="1">
    <location>
        <begin position="299"/>
        <end position="387"/>
    </location>
</feature>
<keyword evidence="4" id="KW-1185">Reference proteome</keyword>
<feature type="compositionally biased region" description="Low complexity" evidence="1">
    <location>
        <begin position="91"/>
        <end position="109"/>
    </location>
</feature>
<feature type="region of interest" description="Disordered" evidence="1">
    <location>
        <begin position="188"/>
        <end position="207"/>
    </location>
</feature>
<feature type="signal peptide" evidence="2">
    <location>
        <begin position="1"/>
        <end position="21"/>
    </location>
</feature>
<reference evidence="3 4" key="1">
    <citation type="submission" date="2024-05" db="EMBL/GenBank/DDBJ databases">
        <title>Genome sequencing and assembly of Indian major carp, Cirrhinus mrigala (Hamilton, 1822).</title>
        <authorList>
            <person name="Mohindra V."/>
            <person name="Chowdhury L.M."/>
            <person name="Lal K."/>
            <person name="Jena J.K."/>
        </authorList>
    </citation>
    <scope>NUCLEOTIDE SEQUENCE [LARGE SCALE GENOMIC DNA]</scope>
    <source>
        <strain evidence="3">CM1030</strain>
        <tissue evidence="3">Blood</tissue>
    </source>
</reference>